<dbReference type="Gene3D" id="1.10.600.10">
    <property type="entry name" value="Farnesyl Diphosphate Synthase"/>
    <property type="match status" value="1"/>
</dbReference>
<dbReference type="SUPFAM" id="SSF48576">
    <property type="entry name" value="Terpenoid synthases"/>
    <property type="match status" value="1"/>
</dbReference>
<name>A0A7W6RY83_9PROT</name>
<evidence type="ECO:0000256" key="1">
    <source>
        <dbReference type="ARBA" id="ARBA00001946"/>
    </source>
</evidence>
<gene>
    <name evidence="8" type="ORF">GGD88_001159</name>
</gene>
<keyword evidence="5" id="KW-0460">Magnesium</keyword>
<dbReference type="EC" id="2.5.1.10" evidence="8"/>
<dbReference type="PANTHER" id="PTHR43281">
    <property type="entry name" value="FARNESYL DIPHOSPHATE SYNTHASE"/>
    <property type="match status" value="1"/>
</dbReference>
<reference evidence="8 9" key="1">
    <citation type="submission" date="2020-08" db="EMBL/GenBank/DDBJ databases">
        <title>Genome sequencing of Purple Non-Sulfur Bacteria from various extreme environments.</title>
        <authorList>
            <person name="Mayer M."/>
        </authorList>
    </citation>
    <scope>NUCLEOTIDE SEQUENCE [LARGE SCALE GENOMIC DNA]</scope>
    <source>
        <strain evidence="8 9">JA135</strain>
    </source>
</reference>
<protein>
    <submittedName>
        <fullName evidence="8">Geranylgeranyl diphosphate synthase type II</fullName>
        <ecNumber evidence="8">2.5.1.1</ecNumber>
        <ecNumber evidence="8">2.5.1.10</ecNumber>
        <ecNumber evidence="8">2.5.1.29</ecNumber>
    </submittedName>
</protein>
<dbReference type="GO" id="GO:0046872">
    <property type="term" value="F:metal ion binding"/>
    <property type="evidence" value="ECO:0007669"/>
    <property type="project" value="UniProtKB-KW"/>
</dbReference>
<dbReference type="SFLD" id="SFLDS00005">
    <property type="entry name" value="Isoprenoid_Synthase_Type_I"/>
    <property type="match status" value="1"/>
</dbReference>
<comment type="cofactor">
    <cofactor evidence="1">
        <name>Mg(2+)</name>
        <dbReference type="ChEBI" id="CHEBI:18420"/>
    </cofactor>
</comment>
<dbReference type="InterPro" id="IPR000092">
    <property type="entry name" value="Polyprenyl_synt"/>
</dbReference>
<dbReference type="GO" id="GO:0016114">
    <property type="term" value="P:terpenoid biosynthetic process"/>
    <property type="evidence" value="ECO:0007669"/>
    <property type="project" value="UniProtKB-ARBA"/>
</dbReference>
<dbReference type="PANTHER" id="PTHR43281:SF1">
    <property type="entry name" value="FARNESYL DIPHOSPHATE SYNTHASE"/>
    <property type="match status" value="1"/>
</dbReference>
<keyword evidence="3 7" id="KW-0808">Transferase</keyword>
<dbReference type="GO" id="GO:0004161">
    <property type="term" value="F:dimethylallyltranstransferase activity"/>
    <property type="evidence" value="ECO:0007669"/>
    <property type="project" value="UniProtKB-EC"/>
</dbReference>
<dbReference type="PROSITE" id="PS00444">
    <property type="entry name" value="POLYPRENYL_SYNTHASE_2"/>
    <property type="match status" value="1"/>
</dbReference>
<evidence type="ECO:0000313" key="8">
    <source>
        <dbReference type="EMBL" id="MBB4285441.1"/>
    </source>
</evidence>
<dbReference type="InterPro" id="IPR033749">
    <property type="entry name" value="Polyprenyl_synt_CS"/>
</dbReference>
<sequence>MGSGNRIEAALEVALARAESRSGPPLLAQALRHAVFPGGQRIRPRLCLSVAMACGDDMPVVTDAAAAAIELLHCASLVHDDLPTFDNADTRRGKPTIHKAFNEPLAVLAGDALIVMAFQTLAKSVAAAPDRLAPLVEIYSEAVGAPNGICAGQAWESEPTIDLVEYQRAKTGALFAAATEAGAAAAGHPHQAWRVLGEALGEAYQIADDLRDVAADPEQLGKPVGQDATLGRPNAVQALGLKGAVGRLKRLVSAAVESIPECPGRAPLQAAILEETGHFLPKELAQQAA</sequence>
<evidence type="ECO:0000256" key="6">
    <source>
        <dbReference type="ARBA" id="ARBA00023229"/>
    </source>
</evidence>
<comment type="similarity">
    <text evidence="2 7">Belongs to the FPP/GGPP synthase family.</text>
</comment>
<keyword evidence="9" id="KW-1185">Reference proteome</keyword>
<dbReference type="FunFam" id="1.10.600.10:FF:000001">
    <property type="entry name" value="Geranylgeranyl diphosphate synthase"/>
    <property type="match status" value="1"/>
</dbReference>
<dbReference type="EC" id="2.5.1.1" evidence="8"/>
<evidence type="ECO:0000256" key="2">
    <source>
        <dbReference type="ARBA" id="ARBA00006706"/>
    </source>
</evidence>
<keyword evidence="4" id="KW-0479">Metal-binding</keyword>
<evidence type="ECO:0000256" key="5">
    <source>
        <dbReference type="ARBA" id="ARBA00022842"/>
    </source>
</evidence>
<dbReference type="PROSITE" id="PS00723">
    <property type="entry name" value="POLYPRENYL_SYNTHASE_1"/>
    <property type="match status" value="1"/>
</dbReference>
<comment type="caution">
    <text evidence="8">The sequence shown here is derived from an EMBL/GenBank/DDBJ whole genome shotgun (WGS) entry which is preliminary data.</text>
</comment>
<organism evidence="8 9">
    <name type="scientific">Roseospira goensis</name>
    <dbReference type="NCBI Taxonomy" id="391922"/>
    <lineage>
        <taxon>Bacteria</taxon>
        <taxon>Pseudomonadati</taxon>
        <taxon>Pseudomonadota</taxon>
        <taxon>Alphaproteobacteria</taxon>
        <taxon>Rhodospirillales</taxon>
        <taxon>Rhodospirillaceae</taxon>
        <taxon>Roseospira</taxon>
    </lineage>
</organism>
<keyword evidence="6" id="KW-0414">Isoprene biosynthesis</keyword>
<dbReference type="GO" id="GO:0004337">
    <property type="term" value="F:(2E,6E)-farnesyl diphosphate synthase activity"/>
    <property type="evidence" value="ECO:0007669"/>
    <property type="project" value="UniProtKB-EC"/>
</dbReference>
<accession>A0A7W6RY83</accession>
<dbReference type="RefSeq" id="WP_184432643.1">
    <property type="nucleotide sequence ID" value="NZ_JACIGI010000007.1"/>
</dbReference>
<dbReference type="Pfam" id="PF00348">
    <property type="entry name" value="polyprenyl_synt"/>
    <property type="match status" value="1"/>
</dbReference>
<dbReference type="CDD" id="cd00685">
    <property type="entry name" value="Trans_IPPS_HT"/>
    <property type="match status" value="1"/>
</dbReference>
<dbReference type="GO" id="GO:0004311">
    <property type="term" value="F:geranylgeranyl diphosphate synthase activity"/>
    <property type="evidence" value="ECO:0007669"/>
    <property type="project" value="UniProtKB-EC"/>
</dbReference>
<proteinExistence type="inferred from homology"/>
<evidence type="ECO:0000256" key="7">
    <source>
        <dbReference type="RuleBase" id="RU004466"/>
    </source>
</evidence>
<evidence type="ECO:0000256" key="3">
    <source>
        <dbReference type="ARBA" id="ARBA00022679"/>
    </source>
</evidence>
<dbReference type="InterPro" id="IPR008949">
    <property type="entry name" value="Isoprenoid_synthase_dom_sf"/>
</dbReference>
<dbReference type="AlphaFoldDB" id="A0A7W6RY83"/>
<dbReference type="EMBL" id="JACIGI010000007">
    <property type="protein sequence ID" value="MBB4285441.1"/>
    <property type="molecule type" value="Genomic_DNA"/>
</dbReference>
<evidence type="ECO:0000256" key="4">
    <source>
        <dbReference type="ARBA" id="ARBA00022723"/>
    </source>
</evidence>
<evidence type="ECO:0000313" key="9">
    <source>
        <dbReference type="Proteomes" id="UP000555728"/>
    </source>
</evidence>
<dbReference type="Proteomes" id="UP000555728">
    <property type="component" value="Unassembled WGS sequence"/>
</dbReference>
<dbReference type="EC" id="2.5.1.29" evidence="8"/>